<reference evidence="6 7" key="1">
    <citation type="submission" date="2016-11" db="EMBL/GenBank/DDBJ databases">
        <authorList>
            <person name="Jaros S."/>
            <person name="Januszkiewicz K."/>
            <person name="Wedrychowicz H."/>
        </authorList>
    </citation>
    <scope>NUCLEOTIDE SEQUENCE [LARGE SCALE GENOMIC DNA]</scope>
    <source>
        <strain evidence="6 7">DSM 27063</strain>
    </source>
</reference>
<dbReference type="GO" id="GO:0009307">
    <property type="term" value="P:DNA restriction-modification system"/>
    <property type="evidence" value="ECO:0007669"/>
    <property type="project" value="UniProtKB-KW"/>
</dbReference>
<dbReference type="STRING" id="1168035.SAMN05444280_12540"/>
<organism evidence="6 7">
    <name type="scientific">Tangfeifania diversioriginum</name>
    <dbReference type="NCBI Taxonomy" id="1168035"/>
    <lineage>
        <taxon>Bacteria</taxon>
        <taxon>Pseudomonadati</taxon>
        <taxon>Bacteroidota</taxon>
        <taxon>Bacteroidia</taxon>
        <taxon>Marinilabiliales</taxon>
        <taxon>Prolixibacteraceae</taxon>
        <taxon>Tangfeifania</taxon>
    </lineage>
</organism>
<evidence type="ECO:0000256" key="3">
    <source>
        <dbReference type="ARBA" id="ARBA00023125"/>
    </source>
</evidence>
<protein>
    <submittedName>
        <fullName evidence="6">Type I restriction enzyme, S subunit</fullName>
    </submittedName>
</protein>
<evidence type="ECO:0000313" key="7">
    <source>
        <dbReference type="Proteomes" id="UP000184050"/>
    </source>
</evidence>
<feature type="domain" description="Type I restriction modification DNA specificity" evidence="5">
    <location>
        <begin position="49"/>
        <end position="202"/>
    </location>
</feature>
<dbReference type="Proteomes" id="UP000184050">
    <property type="component" value="Unassembled WGS sequence"/>
</dbReference>
<dbReference type="Pfam" id="PF01420">
    <property type="entry name" value="Methylase_S"/>
    <property type="match status" value="2"/>
</dbReference>
<evidence type="ECO:0000256" key="4">
    <source>
        <dbReference type="SAM" id="Coils"/>
    </source>
</evidence>
<dbReference type="InterPro" id="IPR044946">
    <property type="entry name" value="Restrct_endonuc_typeI_TRD_sf"/>
</dbReference>
<dbReference type="SUPFAM" id="SSF116734">
    <property type="entry name" value="DNA methylase specificity domain"/>
    <property type="match status" value="2"/>
</dbReference>
<dbReference type="EMBL" id="FQZE01000025">
    <property type="protein sequence ID" value="SHJ65236.1"/>
    <property type="molecule type" value="Genomic_DNA"/>
</dbReference>
<dbReference type="InterPro" id="IPR000055">
    <property type="entry name" value="Restrct_endonuc_typeI_TRD"/>
</dbReference>
<evidence type="ECO:0000256" key="1">
    <source>
        <dbReference type="ARBA" id="ARBA00010923"/>
    </source>
</evidence>
<sequence>MKNTYLQNIQYSKFHFWDVKRYINHLSLEFDNAVLLRDILFPFRKSVTKKELLKNGWTIISKINFHGLLFLREINEIQSYKGNLNLVPENSIIYSKINVRHGCVYFHKKGQEPFAVSSEYPTFTFDAEKVNGEFLRLVLRSEEFKRLLNTKTSGISKARVKVNEFLDIRIPLPSLVEQNRIFEAYNKKINQAEELEQKAKKLEEGIESFLSNELGIEKGKRKNKSFRLQTVSYKEINRWALSYLFKEQRFFMDNVKFSIVPLKTLITFFEGGKTPSTSRKDFWGGNVYWTSAKDMKSLFLDSVQDQITETAVKEAKLKVYPRGTILGVFRSGILRHSFPVTLTQMETAINQDLKAIGVNEEIVRKEYFLFYLKTFQKFILERAQKFGVTVESINTDEFLEIPVVLPPLPVQEGIVKSIRGRLNEINELLSKSASLKDSAIKEFENEIFMLD</sequence>
<evidence type="ECO:0000256" key="2">
    <source>
        <dbReference type="ARBA" id="ARBA00022747"/>
    </source>
</evidence>
<dbReference type="GO" id="GO:0003677">
    <property type="term" value="F:DNA binding"/>
    <property type="evidence" value="ECO:0007669"/>
    <property type="project" value="UniProtKB-KW"/>
</dbReference>
<proteinExistence type="inferred from homology"/>
<dbReference type="PANTHER" id="PTHR30408:SF12">
    <property type="entry name" value="TYPE I RESTRICTION ENZYME MJAVIII SPECIFICITY SUBUNIT"/>
    <property type="match status" value="1"/>
</dbReference>
<comment type="similarity">
    <text evidence="1">Belongs to the type-I restriction system S methylase family.</text>
</comment>
<dbReference type="InterPro" id="IPR052021">
    <property type="entry name" value="Type-I_RS_S_subunit"/>
</dbReference>
<keyword evidence="2" id="KW-0680">Restriction system</keyword>
<dbReference type="RefSeq" id="WP_073171269.1">
    <property type="nucleotide sequence ID" value="NZ_FQZE01000025.1"/>
</dbReference>
<keyword evidence="3" id="KW-0238">DNA-binding</keyword>
<dbReference type="PANTHER" id="PTHR30408">
    <property type="entry name" value="TYPE-1 RESTRICTION ENZYME ECOKI SPECIFICITY PROTEIN"/>
    <property type="match status" value="1"/>
</dbReference>
<accession>A0A1M6L254</accession>
<feature type="coiled-coil region" evidence="4">
    <location>
        <begin position="175"/>
        <end position="212"/>
    </location>
</feature>
<evidence type="ECO:0000313" key="6">
    <source>
        <dbReference type="EMBL" id="SHJ65236.1"/>
    </source>
</evidence>
<dbReference type="AlphaFoldDB" id="A0A1M6L254"/>
<keyword evidence="4" id="KW-0175">Coiled coil</keyword>
<dbReference type="Gene3D" id="3.90.220.20">
    <property type="entry name" value="DNA methylase specificity domains"/>
    <property type="match status" value="2"/>
</dbReference>
<dbReference type="CDD" id="cd17249">
    <property type="entry name" value="RMtype1_S_EcoR124I-TRD2-CR2_like"/>
    <property type="match status" value="1"/>
</dbReference>
<keyword evidence="7" id="KW-1185">Reference proteome</keyword>
<name>A0A1M6L254_9BACT</name>
<gene>
    <name evidence="6" type="ORF">SAMN05444280_12540</name>
</gene>
<dbReference type="OrthoDB" id="9816225at2"/>
<evidence type="ECO:0000259" key="5">
    <source>
        <dbReference type="Pfam" id="PF01420"/>
    </source>
</evidence>
<dbReference type="Gene3D" id="1.10.287.1120">
    <property type="entry name" value="Bipartite methylase S protein"/>
    <property type="match status" value="1"/>
</dbReference>
<feature type="domain" description="Type I restriction modification DNA specificity" evidence="5">
    <location>
        <begin position="256"/>
        <end position="418"/>
    </location>
</feature>